<feature type="region of interest" description="Disordered" evidence="7">
    <location>
        <begin position="168"/>
        <end position="205"/>
    </location>
</feature>
<keyword evidence="5" id="KW-0256">Endoplasmic reticulum</keyword>
<evidence type="ECO:0000256" key="3">
    <source>
        <dbReference type="ARBA" id="ARBA00011396"/>
    </source>
</evidence>
<dbReference type="RefSeq" id="XP_066651138.1">
    <property type="nucleotide sequence ID" value="XM_066797437.1"/>
</dbReference>
<feature type="compositionally biased region" description="Acidic residues" evidence="7">
    <location>
        <begin position="190"/>
        <end position="199"/>
    </location>
</feature>
<comment type="subunit">
    <text evidence="3">Interacts with ERF2.</text>
</comment>
<evidence type="ECO:0000256" key="4">
    <source>
        <dbReference type="ARBA" id="ARBA00018463"/>
    </source>
</evidence>
<comment type="similarity">
    <text evidence="2">Belongs to the ERF4 family.</text>
</comment>
<dbReference type="InterPro" id="IPR051371">
    <property type="entry name" value="Ras_palmitoyltransferase"/>
</dbReference>
<feature type="compositionally biased region" description="Polar residues" evidence="7">
    <location>
        <begin position="168"/>
        <end position="189"/>
    </location>
</feature>
<dbReference type="InterPro" id="IPR019383">
    <property type="entry name" value="Golgin_A_7/ERF4"/>
</dbReference>
<comment type="caution">
    <text evidence="9">The sequence shown here is derived from an EMBL/GenBank/DDBJ whole genome shotgun (WGS) entry which is preliminary data.</text>
</comment>
<keyword evidence="6" id="KW-0472">Membrane</keyword>
<evidence type="ECO:0000313" key="9">
    <source>
        <dbReference type="EMBL" id="KAK7531314.1"/>
    </source>
</evidence>
<feature type="non-terminal residue" evidence="9">
    <location>
        <position position="1"/>
    </location>
</feature>
<evidence type="ECO:0000313" key="10">
    <source>
        <dbReference type="Proteomes" id="UP001360953"/>
    </source>
</evidence>
<dbReference type="PANTHER" id="PTHR13254">
    <property type="entry name" value="GOLGI AUTOANTIGEN, GOLGIN SUBFAMILY A, 7"/>
    <property type="match status" value="1"/>
</dbReference>
<comment type="subcellular location">
    <subcellularLocation>
        <location evidence="1">Endoplasmic reticulum membrane</location>
        <topology evidence="1">Peripheral membrane protein</topology>
    </subcellularLocation>
</comment>
<evidence type="ECO:0000256" key="5">
    <source>
        <dbReference type="ARBA" id="ARBA00022824"/>
    </source>
</evidence>
<proteinExistence type="inferred from homology"/>
<keyword evidence="10" id="KW-1185">Reference proteome</keyword>
<dbReference type="EMBL" id="JBBPEH010000012">
    <property type="protein sequence ID" value="KAK7531314.1"/>
    <property type="molecule type" value="Genomic_DNA"/>
</dbReference>
<protein>
    <recommendedName>
        <fullName evidence="4">Ras modification protein ERF4</fullName>
    </recommendedName>
</protein>
<sequence>THSEPQPQPPPPAQVRWSLTQRLFNFAPFRPGPGALGQPASRLWNPVNSSPRPLAVPSHQPDSLPNVPVDRHPSTGTSGERDGYPLLTLIEQYQSKLHHDGPQSSSLQVEWGSAGDSSRTSARLPGNKRRNAARAAGLSHAPSADYPTAISAGPDAEAGLRLTRTASRATIPAEQQTGTFRSRQQSNPTLDDEETDEEYPWGPSHPCFPHLNPHVPVGSSLYNSTRIIRVKRDWMLVGDLAPTYANLYPEVLDPYISEDEFRDIIKKLNTELVAAFSPWSARAAFDAVMGVATLWLWEDLGLTGVKKRLRRLEEWMEQWNRLKGVKEGVRIIPLRRTGYMSVSTTAALDIQIPDPQIGLDSAASVHSTRSTSAHLQPGGDLPLPTAPGSPGEHGLPQLPGITV</sequence>
<accession>A0ABR1L7U4</accession>
<name>A0ABR1L7U4_9PEZI</name>
<feature type="region of interest" description="Disordered" evidence="7">
    <location>
        <begin position="29"/>
        <end position="152"/>
    </location>
</feature>
<feature type="domain" description="Golgin subfamily A member 7/ERF4" evidence="8">
    <location>
        <begin position="227"/>
        <end position="342"/>
    </location>
</feature>
<organism evidence="9 10">
    <name type="scientific">Phyllosticta citribraziliensis</name>
    <dbReference type="NCBI Taxonomy" id="989973"/>
    <lineage>
        <taxon>Eukaryota</taxon>
        <taxon>Fungi</taxon>
        <taxon>Dikarya</taxon>
        <taxon>Ascomycota</taxon>
        <taxon>Pezizomycotina</taxon>
        <taxon>Dothideomycetes</taxon>
        <taxon>Dothideomycetes incertae sedis</taxon>
        <taxon>Botryosphaeriales</taxon>
        <taxon>Phyllostictaceae</taxon>
        <taxon>Phyllosticta</taxon>
    </lineage>
</organism>
<dbReference type="Proteomes" id="UP001360953">
    <property type="component" value="Unassembled WGS sequence"/>
</dbReference>
<feature type="region of interest" description="Disordered" evidence="7">
    <location>
        <begin position="368"/>
        <end position="403"/>
    </location>
</feature>
<evidence type="ECO:0000256" key="7">
    <source>
        <dbReference type="SAM" id="MobiDB-lite"/>
    </source>
</evidence>
<evidence type="ECO:0000256" key="2">
    <source>
        <dbReference type="ARBA" id="ARBA00007732"/>
    </source>
</evidence>
<dbReference type="PANTHER" id="PTHR13254:SF0">
    <property type="entry name" value="GOLGIN SUBFAMILY A MEMBER 7_ERF4 DOMAIN-CONTAINING PROTEIN"/>
    <property type="match status" value="1"/>
</dbReference>
<evidence type="ECO:0000256" key="6">
    <source>
        <dbReference type="ARBA" id="ARBA00023136"/>
    </source>
</evidence>
<evidence type="ECO:0000256" key="1">
    <source>
        <dbReference type="ARBA" id="ARBA00004406"/>
    </source>
</evidence>
<evidence type="ECO:0000259" key="8">
    <source>
        <dbReference type="Pfam" id="PF10256"/>
    </source>
</evidence>
<dbReference type="Pfam" id="PF10256">
    <property type="entry name" value="Erf4"/>
    <property type="match status" value="1"/>
</dbReference>
<dbReference type="GeneID" id="92030343"/>
<feature type="compositionally biased region" description="Basic and acidic residues" evidence="7">
    <location>
        <begin position="69"/>
        <end position="83"/>
    </location>
</feature>
<reference evidence="9 10" key="1">
    <citation type="submission" date="2024-04" db="EMBL/GenBank/DDBJ databases">
        <title>Phyllosticta paracitricarpa is synonymous to the EU quarantine fungus P. citricarpa based on phylogenomic analyses.</title>
        <authorList>
            <consortium name="Lawrence Berkeley National Laboratory"/>
            <person name="Van ingen-buijs V.A."/>
            <person name="Van westerhoven A.C."/>
            <person name="Haridas S."/>
            <person name="Skiadas P."/>
            <person name="Martin F."/>
            <person name="Groenewald J.Z."/>
            <person name="Crous P.W."/>
            <person name="Seidl M.F."/>
        </authorList>
    </citation>
    <scope>NUCLEOTIDE SEQUENCE [LARGE SCALE GENOMIC DNA]</scope>
    <source>
        <strain evidence="9 10">CPC 17464</strain>
    </source>
</reference>
<gene>
    <name evidence="9" type="ORF">J3D65DRAFT_559990</name>
</gene>